<evidence type="ECO:0000313" key="1">
    <source>
        <dbReference type="EMBL" id="KAI0040880.1"/>
    </source>
</evidence>
<accession>A0ACB8RAC2</accession>
<gene>
    <name evidence="1" type="ORF">FA95DRAFT_1502159</name>
</gene>
<name>A0ACB8RAC2_9AGAM</name>
<keyword evidence="2" id="KW-1185">Reference proteome</keyword>
<dbReference type="Proteomes" id="UP000814033">
    <property type="component" value="Unassembled WGS sequence"/>
</dbReference>
<reference evidence="1" key="2">
    <citation type="journal article" date="2022" name="New Phytol.">
        <title>Evolutionary transition to the ectomycorrhizal habit in the genomes of a hyperdiverse lineage of mushroom-forming fungi.</title>
        <authorList>
            <person name="Looney B."/>
            <person name="Miyauchi S."/>
            <person name="Morin E."/>
            <person name="Drula E."/>
            <person name="Courty P.E."/>
            <person name="Kohler A."/>
            <person name="Kuo A."/>
            <person name="LaButti K."/>
            <person name="Pangilinan J."/>
            <person name="Lipzen A."/>
            <person name="Riley R."/>
            <person name="Andreopoulos W."/>
            <person name="He G."/>
            <person name="Johnson J."/>
            <person name="Nolan M."/>
            <person name="Tritt A."/>
            <person name="Barry K.W."/>
            <person name="Grigoriev I.V."/>
            <person name="Nagy L.G."/>
            <person name="Hibbett D."/>
            <person name="Henrissat B."/>
            <person name="Matheny P.B."/>
            <person name="Labbe J."/>
            <person name="Martin F.M."/>
        </authorList>
    </citation>
    <scope>NUCLEOTIDE SEQUENCE</scope>
    <source>
        <strain evidence="1">FP105234-sp</strain>
    </source>
</reference>
<evidence type="ECO:0000313" key="2">
    <source>
        <dbReference type="Proteomes" id="UP000814033"/>
    </source>
</evidence>
<sequence length="542" mass="57193">MRLHEHRDAVPNGFTSKGPAPGDTVLKLRIALKQTDIAGLQDVLMDVSTPSSANYGQHLSLEEVNKYVSPKPETIAAVDVWLSENGLSAKTLSPGGDWLGFQTTVSHANELFDTQFSTFVHDFSGAEYIRTLAYSIPTSLKGHLQLVHPTTTFSGPQRAVVSTPLKFKPTSRSLTSDAAPDFCNDILDPLCIQELYNIPMTPSSQPSNKLAVSGFNKRYASEDDLQLFLELFRIDLPPNTTFSVQTLDGGSNPQGSGQGAVEANTDVQYTVGVTTMVQTTFISVGDEYQDGDLEGFLDIINFFLAEIAPPKVLTTSYGANEDVISREMANTLCNTYAQLGARGTSILFSSGDGGVAGSRSASCGAFVPTFPSSCPYLTSVGATQNVTSETAAAFSSGGFSNYFVTPPYQSTAKDAYIAKLGTTNAGKFNTSGRGFPDVATIGTNVVIVNNGNPQLVNGTSCSSPIFASVVALLNDRLLAAGKPVLGFLNPFLYTTGASALNPITSGSNPGCNTNGFPAIEGWNPVTGLGTPDFAKLLTAVGL</sequence>
<protein>
    <submittedName>
        <fullName evidence="1">Subtilisin-like protein</fullName>
    </submittedName>
</protein>
<organism evidence="1 2">
    <name type="scientific">Auriscalpium vulgare</name>
    <dbReference type="NCBI Taxonomy" id="40419"/>
    <lineage>
        <taxon>Eukaryota</taxon>
        <taxon>Fungi</taxon>
        <taxon>Dikarya</taxon>
        <taxon>Basidiomycota</taxon>
        <taxon>Agaricomycotina</taxon>
        <taxon>Agaricomycetes</taxon>
        <taxon>Russulales</taxon>
        <taxon>Auriscalpiaceae</taxon>
        <taxon>Auriscalpium</taxon>
    </lineage>
</organism>
<proteinExistence type="predicted"/>
<comment type="caution">
    <text evidence="1">The sequence shown here is derived from an EMBL/GenBank/DDBJ whole genome shotgun (WGS) entry which is preliminary data.</text>
</comment>
<dbReference type="EMBL" id="MU276160">
    <property type="protein sequence ID" value="KAI0040880.1"/>
    <property type="molecule type" value="Genomic_DNA"/>
</dbReference>
<reference evidence="1" key="1">
    <citation type="submission" date="2021-02" db="EMBL/GenBank/DDBJ databases">
        <authorList>
            <consortium name="DOE Joint Genome Institute"/>
            <person name="Ahrendt S."/>
            <person name="Looney B.P."/>
            <person name="Miyauchi S."/>
            <person name="Morin E."/>
            <person name="Drula E."/>
            <person name="Courty P.E."/>
            <person name="Chicoki N."/>
            <person name="Fauchery L."/>
            <person name="Kohler A."/>
            <person name="Kuo A."/>
            <person name="Labutti K."/>
            <person name="Pangilinan J."/>
            <person name="Lipzen A."/>
            <person name="Riley R."/>
            <person name="Andreopoulos W."/>
            <person name="He G."/>
            <person name="Johnson J."/>
            <person name="Barry K.W."/>
            <person name="Grigoriev I.V."/>
            <person name="Nagy L."/>
            <person name="Hibbett D."/>
            <person name="Henrissat B."/>
            <person name="Matheny P.B."/>
            <person name="Labbe J."/>
            <person name="Martin F."/>
        </authorList>
    </citation>
    <scope>NUCLEOTIDE SEQUENCE</scope>
    <source>
        <strain evidence="1">FP105234-sp</strain>
    </source>
</reference>